<dbReference type="InterPro" id="IPR027417">
    <property type="entry name" value="P-loop_NTPase"/>
</dbReference>
<evidence type="ECO:0000313" key="3">
    <source>
        <dbReference type="Proteomes" id="UP000743899"/>
    </source>
</evidence>
<protein>
    <submittedName>
        <fullName evidence="2">Molybdopterin-guanine dinucleotide biosynthesis protein B</fullName>
    </submittedName>
</protein>
<evidence type="ECO:0000259" key="1">
    <source>
        <dbReference type="Pfam" id="PF03205"/>
    </source>
</evidence>
<keyword evidence="3" id="KW-1185">Reference proteome</keyword>
<dbReference type="Proteomes" id="UP000743899">
    <property type="component" value="Unassembled WGS sequence"/>
</dbReference>
<name>A0ABX0A5P3_9BACI</name>
<dbReference type="InterPro" id="IPR052539">
    <property type="entry name" value="MGD_biosynthesis_adapter"/>
</dbReference>
<dbReference type="PANTHER" id="PTHR40072">
    <property type="entry name" value="MOLYBDOPTERIN-GUANINE DINUCLEOTIDE BIOSYNTHESIS ADAPTER PROTEIN-RELATED"/>
    <property type="match status" value="1"/>
</dbReference>
<dbReference type="Pfam" id="PF03205">
    <property type="entry name" value="MobB"/>
    <property type="match status" value="1"/>
</dbReference>
<feature type="domain" description="Molybdopterin-guanine dinucleotide biosynthesis protein B (MobB)" evidence="1">
    <location>
        <begin position="3"/>
        <end position="131"/>
    </location>
</feature>
<sequence length="163" mass="18773">MKIFQIVGYKNSGKTTLTSQLITELASRNLRVASLKHHGHGGLPLGLSYTDSEKHRQAGAVLSGVVGEHIFQLSQNEWTLRQLIQVYEIMDINVLVLEGFKHEDYPKIVLINEEKDFELLRELTNIQAIITNFPEKVDRVDSTIFHKKNTTEFIQWYCDLLDF</sequence>
<organism evidence="2 3">
    <name type="scientific">Pallidibacillus pasinlerensis</name>
    <dbReference type="NCBI Taxonomy" id="2703818"/>
    <lineage>
        <taxon>Bacteria</taxon>
        <taxon>Bacillati</taxon>
        <taxon>Bacillota</taxon>
        <taxon>Bacilli</taxon>
        <taxon>Bacillales</taxon>
        <taxon>Bacillaceae</taxon>
        <taxon>Pallidibacillus</taxon>
    </lineage>
</organism>
<evidence type="ECO:0000313" key="2">
    <source>
        <dbReference type="EMBL" id="NCU17826.1"/>
    </source>
</evidence>
<dbReference type="SUPFAM" id="SSF52540">
    <property type="entry name" value="P-loop containing nucleoside triphosphate hydrolases"/>
    <property type="match status" value="1"/>
</dbReference>
<dbReference type="InterPro" id="IPR004435">
    <property type="entry name" value="MobB_dom"/>
</dbReference>
<accession>A0ABX0A5P3</accession>
<comment type="caution">
    <text evidence="2">The sequence shown here is derived from an EMBL/GenBank/DDBJ whole genome shotgun (WGS) entry which is preliminary data.</text>
</comment>
<dbReference type="NCBIfam" id="TIGR00176">
    <property type="entry name" value="mobB"/>
    <property type="match status" value="1"/>
</dbReference>
<dbReference type="EMBL" id="JAACYS010000035">
    <property type="protein sequence ID" value="NCU17826.1"/>
    <property type="molecule type" value="Genomic_DNA"/>
</dbReference>
<dbReference type="Gene3D" id="3.40.50.300">
    <property type="entry name" value="P-loop containing nucleotide triphosphate hydrolases"/>
    <property type="match status" value="1"/>
</dbReference>
<dbReference type="PANTHER" id="PTHR40072:SF1">
    <property type="entry name" value="MOLYBDOPTERIN-GUANINE DINUCLEOTIDE BIOSYNTHESIS ADAPTER PROTEIN"/>
    <property type="match status" value="1"/>
</dbReference>
<gene>
    <name evidence="2" type="primary">mobB</name>
    <name evidence="2" type="ORF">GW534_08780</name>
</gene>
<dbReference type="RefSeq" id="WP_161920657.1">
    <property type="nucleotide sequence ID" value="NZ_JAACYS010000035.1"/>
</dbReference>
<proteinExistence type="predicted"/>
<reference evidence="2 3" key="1">
    <citation type="submission" date="2020-01" db="EMBL/GenBank/DDBJ databases">
        <title>A novel Bacillus sp. from Pasinler.</title>
        <authorList>
            <person name="Adiguzel A."/>
            <person name="Ay H."/>
            <person name="Baltaci M.O."/>
        </authorList>
    </citation>
    <scope>NUCLEOTIDE SEQUENCE [LARGE SCALE GENOMIC DNA]</scope>
    <source>
        <strain evidence="2 3">P1</strain>
    </source>
</reference>